<dbReference type="AlphaFoldDB" id="A0A0G0PHH2"/>
<dbReference type="Proteomes" id="UP000033881">
    <property type="component" value="Unassembled WGS sequence"/>
</dbReference>
<sequence length="78" mass="8924">MSNQSKSSLPGPWIGVKVMDGNINNALKLLKKKVKDAGLVEELQDRQAFEKPSISRRKILKLAKFNQKIWDRDNTCKQ</sequence>
<evidence type="ECO:0000313" key="6">
    <source>
        <dbReference type="Proteomes" id="UP000033881"/>
    </source>
</evidence>
<dbReference type="GO" id="GO:1990904">
    <property type="term" value="C:ribonucleoprotein complex"/>
    <property type="evidence" value="ECO:0007669"/>
    <property type="project" value="UniProtKB-KW"/>
</dbReference>
<dbReference type="EMBL" id="LBWB01000046">
    <property type="protein sequence ID" value="KKQ97574.1"/>
    <property type="molecule type" value="Genomic_DNA"/>
</dbReference>
<organism evidence="5 6">
    <name type="scientific">Candidatus Woesebacteria bacterium GW2011_GWB1_39_12</name>
    <dbReference type="NCBI Taxonomy" id="1618574"/>
    <lineage>
        <taxon>Bacteria</taxon>
        <taxon>Candidatus Woeseibacteriota</taxon>
    </lineage>
</organism>
<evidence type="ECO:0000313" key="5">
    <source>
        <dbReference type="EMBL" id="KKQ97574.1"/>
    </source>
</evidence>
<evidence type="ECO:0000256" key="1">
    <source>
        <dbReference type="ARBA" id="ARBA00006640"/>
    </source>
</evidence>
<accession>A0A0G0PHH2</accession>
<dbReference type="InterPro" id="IPR038380">
    <property type="entry name" value="Ribosomal_bS21_sf"/>
</dbReference>
<dbReference type="STRING" id="1618574.UT24_C0046G0006"/>
<dbReference type="GO" id="GO:0003735">
    <property type="term" value="F:structural constituent of ribosome"/>
    <property type="evidence" value="ECO:0007669"/>
    <property type="project" value="InterPro"/>
</dbReference>
<comment type="similarity">
    <text evidence="1">Belongs to the bacterial ribosomal protein bS21 family.</text>
</comment>
<gene>
    <name evidence="5" type="ORF">UT24_C0046G0006</name>
</gene>
<comment type="caution">
    <text evidence="5">The sequence shown here is derived from an EMBL/GenBank/DDBJ whole genome shotgun (WGS) entry which is preliminary data.</text>
</comment>
<protein>
    <recommendedName>
        <fullName evidence="4">Small ribosomal subunit protein bS21</fullName>
    </recommendedName>
</protein>
<dbReference type="InterPro" id="IPR001911">
    <property type="entry name" value="Ribosomal_bS21"/>
</dbReference>
<dbReference type="NCBIfam" id="TIGR00030">
    <property type="entry name" value="S21p"/>
    <property type="match status" value="1"/>
</dbReference>
<keyword evidence="3" id="KW-0687">Ribonucleoprotein</keyword>
<dbReference type="Pfam" id="PF01165">
    <property type="entry name" value="Ribosomal_S21"/>
    <property type="match status" value="1"/>
</dbReference>
<name>A0A0G0PHH2_9BACT</name>
<dbReference type="GO" id="GO:0006412">
    <property type="term" value="P:translation"/>
    <property type="evidence" value="ECO:0007669"/>
    <property type="project" value="InterPro"/>
</dbReference>
<evidence type="ECO:0000256" key="3">
    <source>
        <dbReference type="ARBA" id="ARBA00023274"/>
    </source>
</evidence>
<evidence type="ECO:0000256" key="4">
    <source>
        <dbReference type="ARBA" id="ARBA00035135"/>
    </source>
</evidence>
<evidence type="ECO:0000256" key="2">
    <source>
        <dbReference type="ARBA" id="ARBA00022980"/>
    </source>
</evidence>
<reference evidence="5 6" key="1">
    <citation type="journal article" date="2015" name="Nature">
        <title>rRNA introns, odd ribosomes, and small enigmatic genomes across a large radiation of phyla.</title>
        <authorList>
            <person name="Brown C.T."/>
            <person name="Hug L.A."/>
            <person name="Thomas B.C."/>
            <person name="Sharon I."/>
            <person name="Castelle C.J."/>
            <person name="Singh A."/>
            <person name="Wilkins M.J."/>
            <person name="Williams K.H."/>
            <person name="Banfield J.F."/>
        </authorList>
    </citation>
    <scope>NUCLEOTIDE SEQUENCE [LARGE SCALE GENOMIC DNA]</scope>
</reference>
<dbReference type="Gene3D" id="1.20.5.1150">
    <property type="entry name" value="Ribosomal protein S8"/>
    <property type="match status" value="1"/>
</dbReference>
<proteinExistence type="inferred from homology"/>
<dbReference type="GO" id="GO:0005840">
    <property type="term" value="C:ribosome"/>
    <property type="evidence" value="ECO:0007669"/>
    <property type="project" value="UniProtKB-KW"/>
</dbReference>
<keyword evidence="2 5" id="KW-0689">Ribosomal protein</keyword>